<feature type="chain" id="PRO_5037429172" evidence="1">
    <location>
        <begin position="27"/>
        <end position="313"/>
    </location>
</feature>
<accession>A0A940YDG4</accession>
<reference evidence="2" key="1">
    <citation type="submission" date="2021-04" db="EMBL/GenBank/DDBJ databases">
        <title>The genome sequence of Ideonella sp. 4Y11.</title>
        <authorList>
            <person name="Liu Y."/>
        </authorList>
    </citation>
    <scope>NUCLEOTIDE SEQUENCE</scope>
    <source>
        <strain evidence="2">4Y11</strain>
    </source>
</reference>
<name>A0A940YDG4_9BURK</name>
<dbReference type="Proteomes" id="UP000678374">
    <property type="component" value="Unassembled WGS sequence"/>
</dbReference>
<evidence type="ECO:0000313" key="2">
    <source>
        <dbReference type="EMBL" id="MBQ0958158.1"/>
    </source>
</evidence>
<organism evidence="2 3">
    <name type="scientific">Ideonella aquatica</name>
    <dbReference type="NCBI Taxonomy" id="2824119"/>
    <lineage>
        <taxon>Bacteria</taxon>
        <taxon>Pseudomonadati</taxon>
        <taxon>Pseudomonadota</taxon>
        <taxon>Betaproteobacteria</taxon>
        <taxon>Burkholderiales</taxon>
        <taxon>Sphaerotilaceae</taxon>
        <taxon>Ideonella</taxon>
    </lineage>
</organism>
<sequence>MATRFQWTPCAWVFSMLLLNAADAGAAGEQAPPRQVPPPPVFMVDGARMDELSGRLTLKFVPDGGWTRHEDRNDTVADPLDLKSPQWYVHLREPGLFSTKNWIVPLSEVESVQVGPGPEYSARLRSRTVDGKPKDLYLVLCEKDQAAPASRECLRPRVTLEFRGLSGDGLAAQRLALPNKPGEVSGARERTYLTGVQLRVATDSDLSEFEQRMKAVGQAPVDRLAGMCRVNVYVEARRLVAEPMQGVSGRCGKGSQLRFSRYQANGWLTDQLCDTDKSIRVTGQDETEEVACTMTGQVLQPQLRFSGLNVVIR</sequence>
<keyword evidence="3" id="KW-1185">Reference proteome</keyword>
<evidence type="ECO:0000256" key="1">
    <source>
        <dbReference type="SAM" id="SignalP"/>
    </source>
</evidence>
<protein>
    <submittedName>
        <fullName evidence="2">Uncharacterized protein</fullName>
    </submittedName>
</protein>
<dbReference type="RefSeq" id="WP_210800653.1">
    <property type="nucleotide sequence ID" value="NZ_JAGQDE010000002.1"/>
</dbReference>
<keyword evidence="1" id="KW-0732">Signal</keyword>
<dbReference type="EMBL" id="JAGQDE010000002">
    <property type="protein sequence ID" value="MBQ0958158.1"/>
    <property type="molecule type" value="Genomic_DNA"/>
</dbReference>
<comment type="caution">
    <text evidence="2">The sequence shown here is derived from an EMBL/GenBank/DDBJ whole genome shotgun (WGS) entry which is preliminary data.</text>
</comment>
<gene>
    <name evidence="2" type="ORF">KAK06_04245</name>
</gene>
<evidence type="ECO:0000313" key="3">
    <source>
        <dbReference type="Proteomes" id="UP000678374"/>
    </source>
</evidence>
<dbReference type="AlphaFoldDB" id="A0A940YDG4"/>
<proteinExistence type="predicted"/>
<feature type="signal peptide" evidence="1">
    <location>
        <begin position="1"/>
        <end position="26"/>
    </location>
</feature>